<organism evidence="4 5">
    <name type="scientific">Lederbergia lenta</name>
    <name type="common">Bacillus lentus</name>
    <dbReference type="NCBI Taxonomy" id="1467"/>
    <lineage>
        <taxon>Bacteria</taxon>
        <taxon>Bacillati</taxon>
        <taxon>Bacillota</taxon>
        <taxon>Bacilli</taxon>
        <taxon>Bacillales</taxon>
        <taxon>Bacillaceae</taxon>
        <taxon>Lederbergia</taxon>
    </lineage>
</organism>
<name>A0A2X4W8G5_LEDLE</name>
<keyword evidence="3" id="KW-0472">Membrane</keyword>
<evidence type="ECO:0000256" key="3">
    <source>
        <dbReference type="SAM" id="Phobius"/>
    </source>
</evidence>
<dbReference type="Proteomes" id="UP000249134">
    <property type="component" value="Chromosome 1"/>
</dbReference>
<gene>
    <name evidence="4" type="ORF">NCTC4824_02748</name>
</gene>
<dbReference type="InterPro" id="IPR010273">
    <property type="entry name" value="DUF881"/>
</dbReference>
<evidence type="ECO:0000313" key="4">
    <source>
        <dbReference type="EMBL" id="SQI60496.1"/>
    </source>
</evidence>
<keyword evidence="3" id="KW-1133">Transmembrane helix</keyword>
<keyword evidence="5" id="KW-1185">Reference proteome</keyword>
<feature type="transmembrane region" description="Helical" evidence="3">
    <location>
        <begin position="7"/>
        <end position="24"/>
    </location>
</feature>
<proteinExistence type="inferred from homology"/>
<evidence type="ECO:0000256" key="2">
    <source>
        <dbReference type="SAM" id="Coils"/>
    </source>
</evidence>
<dbReference type="STRING" id="1348624.GCA_001591545_01796"/>
<keyword evidence="3" id="KW-0812">Transmembrane</keyword>
<accession>A0A2X4W8G5</accession>
<feature type="coiled-coil region" evidence="2">
    <location>
        <begin position="42"/>
        <end position="79"/>
    </location>
</feature>
<dbReference type="EMBL" id="LS483476">
    <property type="protein sequence ID" value="SQI60496.1"/>
    <property type="molecule type" value="Genomic_DNA"/>
</dbReference>
<sequence length="241" mass="27735">MTKRTKLYFTFITFIIGCMIAIQFQTVQEPVVRDTRDTWELRQHLTKEMELYSKLIREIQKNEDRIHNYESEIAGSKEETLRQTLQELRKEAGLTEVTGPGIILTIEPLTEALLLGEKFNAVSPVILQRLINELNMFGAEHISIDGERIINTTVIREINGETKVGNHSLNVLPFNILIITENKDSADKMYNRMQVSPSIEDFFIDNLRVKISKPSDSITITPFVDTLRIRNMKPAQEKGEN</sequence>
<comment type="similarity">
    <text evidence="1">Belongs to the UPF0749 family.</text>
</comment>
<reference evidence="4 5" key="1">
    <citation type="submission" date="2018-06" db="EMBL/GenBank/DDBJ databases">
        <authorList>
            <consortium name="Pathogen Informatics"/>
            <person name="Doyle S."/>
        </authorList>
    </citation>
    <scope>NUCLEOTIDE SEQUENCE [LARGE SCALE GENOMIC DNA]</scope>
    <source>
        <strain evidence="4 5">NCTC4824</strain>
    </source>
</reference>
<dbReference type="PANTHER" id="PTHR37313">
    <property type="entry name" value="UPF0749 PROTEIN RV1825"/>
    <property type="match status" value="1"/>
</dbReference>
<dbReference type="Gene3D" id="3.30.70.1880">
    <property type="entry name" value="Protein of unknown function DUF881"/>
    <property type="match status" value="1"/>
</dbReference>
<dbReference type="PROSITE" id="PS51257">
    <property type="entry name" value="PROKAR_LIPOPROTEIN"/>
    <property type="match status" value="1"/>
</dbReference>
<keyword evidence="2" id="KW-0175">Coiled coil</keyword>
<evidence type="ECO:0000313" key="5">
    <source>
        <dbReference type="Proteomes" id="UP000249134"/>
    </source>
</evidence>
<protein>
    <submittedName>
        <fullName evidence="4">YlxX</fullName>
    </submittedName>
</protein>
<dbReference type="KEGG" id="blen:NCTC4824_02748"/>
<dbReference type="RefSeq" id="WP_066139893.1">
    <property type="nucleotide sequence ID" value="NZ_CBCSGM010000001.1"/>
</dbReference>
<dbReference type="Pfam" id="PF05949">
    <property type="entry name" value="DUF881"/>
    <property type="match status" value="1"/>
</dbReference>
<evidence type="ECO:0000256" key="1">
    <source>
        <dbReference type="ARBA" id="ARBA00009108"/>
    </source>
</evidence>
<dbReference type="PANTHER" id="PTHR37313:SF2">
    <property type="entry name" value="UPF0749 PROTEIN YLXX"/>
    <property type="match status" value="1"/>
</dbReference>
<dbReference type="AlphaFoldDB" id="A0A2X4W8G5"/>